<comment type="caution">
    <text evidence="3">The sequence shown here is derived from an EMBL/GenBank/DDBJ whole genome shotgun (WGS) entry which is preliminary data.</text>
</comment>
<evidence type="ECO:0000313" key="4">
    <source>
        <dbReference type="Proteomes" id="UP000683925"/>
    </source>
</evidence>
<dbReference type="OMA" id="CEVTQNG"/>
<sequence>MEESDMRICQKHKMEIIIVDLESRIAQEDRCLCVRCIIERMDKKRMSLIDETTDMIKEMKMNEQNQKIKDNKKRLDNLNGIEQLLRELKQNMDSLFDKIFINIQLKLSQISKDISNVESQSIIFNFQDDIERLSQYQEYQINEQSIKLIEDDHKFIEQIQKQLESFINSEQYNKLMNNSNIVKKSELEQDLINNEQKYEIIKVQDYKTPALKMICQEHTKEIIMFNLNANCNSQPRMACVKCVQQYPAQYTPLEDVNIQWESYQKRNQTNLNELQNTRNSIQQKILKMIQEIKLQNDQIFDELIQSLINQEQSIEQMNQNEINNKSINQLTSNQINEIINQLSQIDKFKTQKDHKMNIEKIDQIFYSDLKSRFEHLIQYQQINVQRFNQILINDNKVINEIDNLIQSTQDDSQESIEINQILEQIRQFMYKSVNFEFSQTLFIQTINQYIKIKENIQNLQQILSNKIEKSQELQCIFNEFNNYSDKFNEDYIQFQQYIEINQKVNEITQLKEQIDSILKEKSQQTTQFENDLIKMKQQIESINKQNLESKNSFEKQIKTKEEDNKQLKELIEQIKKQNLNLEQNLNNFAPSQYQKQLNFSQTHKHPSCEVTQNGKMVQNGAYCLCDQVIPKNGVTSFAFKIIQLNQSCFIGIGMREIIQKNNYEGNVVFGCGYLFILFYLIIYNSIRQTLFFTP</sequence>
<keyword evidence="2" id="KW-1133">Transmembrane helix</keyword>
<name>A0A8S1X9P9_PAROT</name>
<feature type="coiled-coil region" evidence="1">
    <location>
        <begin position="264"/>
        <end position="320"/>
    </location>
</feature>
<dbReference type="EMBL" id="CAJJDP010000115">
    <property type="protein sequence ID" value="CAD8197715.1"/>
    <property type="molecule type" value="Genomic_DNA"/>
</dbReference>
<feature type="transmembrane region" description="Helical" evidence="2">
    <location>
        <begin position="667"/>
        <end position="686"/>
    </location>
</feature>
<keyword evidence="2" id="KW-0812">Transmembrane</keyword>
<dbReference type="OrthoDB" id="2019833at2759"/>
<keyword evidence="1" id="KW-0175">Coiled coil</keyword>
<gene>
    <name evidence="3" type="ORF">POCTA_138.1.T1150031</name>
</gene>
<dbReference type="Proteomes" id="UP000683925">
    <property type="component" value="Unassembled WGS sequence"/>
</dbReference>
<feature type="coiled-coil region" evidence="1">
    <location>
        <begin position="58"/>
        <end position="98"/>
    </location>
</feature>
<evidence type="ECO:0000313" key="3">
    <source>
        <dbReference type="EMBL" id="CAD8197715.1"/>
    </source>
</evidence>
<proteinExistence type="predicted"/>
<keyword evidence="2" id="KW-0472">Membrane</keyword>
<evidence type="ECO:0000256" key="1">
    <source>
        <dbReference type="SAM" id="Coils"/>
    </source>
</evidence>
<evidence type="ECO:0000256" key="2">
    <source>
        <dbReference type="SAM" id="Phobius"/>
    </source>
</evidence>
<reference evidence="3" key="1">
    <citation type="submission" date="2021-01" db="EMBL/GenBank/DDBJ databases">
        <authorList>
            <consortium name="Genoscope - CEA"/>
            <person name="William W."/>
        </authorList>
    </citation>
    <scope>NUCLEOTIDE SEQUENCE</scope>
</reference>
<keyword evidence="4" id="KW-1185">Reference proteome</keyword>
<accession>A0A8S1X9P9</accession>
<protein>
    <submittedName>
        <fullName evidence="3">Uncharacterized protein</fullName>
    </submittedName>
</protein>
<feature type="coiled-coil region" evidence="1">
    <location>
        <begin position="500"/>
        <end position="587"/>
    </location>
</feature>
<organism evidence="3 4">
    <name type="scientific">Paramecium octaurelia</name>
    <dbReference type="NCBI Taxonomy" id="43137"/>
    <lineage>
        <taxon>Eukaryota</taxon>
        <taxon>Sar</taxon>
        <taxon>Alveolata</taxon>
        <taxon>Ciliophora</taxon>
        <taxon>Intramacronucleata</taxon>
        <taxon>Oligohymenophorea</taxon>
        <taxon>Peniculida</taxon>
        <taxon>Parameciidae</taxon>
        <taxon>Paramecium</taxon>
    </lineage>
</organism>
<dbReference type="AlphaFoldDB" id="A0A8S1X9P9"/>